<sequence length="73" mass="8619">MPSKFTEMLDDTYQVTSPDYDQDIIRGKLRQQQLFREPELIIKQLGKYQNQTHEQTLELRPTLSGLHAVPEFI</sequence>
<protein>
    <submittedName>
        <fullName evidence="1">Uncharacterized protein</fullName>
    </submittedName>
</protein>
<evidence type="ECO:0000313" key="2">
    <source>
        <dbReference type="Proteomes" id="UP001172386"/>
    </source>
</evidence>
<accession>A0ACC3AF92</accession>
<dbReference type="Proteomes" id="UP001172386">
    <property type="component" value="Unassembled WGS sequence"/>
</dbReference>
<comment type="caution">
    <text evidence="1">The sequence shown here is derived from an EMBL/GenBank/DDBJ whole genome shotgun (WGS) entry which is preliminary data.</text>
</comment>
<gene>
    <name evidence="1" type="ORF">H2198_002404</name>
</gene>
<proteinExistence type="predicted"/>
<organism evidence="1 2">
    <name type="scientific">Neophaeococcomyces mojaviensis</name>
    <dbReference type="NCBI Taxonomy" id="3383035"/>
    <lineage>
        <taxon>Eukaryota</taxon>
        <taxon>Fungi</taxon>
        <taxon>Dikarya</taxon>
        <taxon>Ascomycota</taxon>
        <taxon>Pezizomycotina</taxon>
        <taxon>Eurotiomycetes</taxon>
        <taxon>Chaetothyriomycetidae</taxon>
        <taxon>Chaetothyriales</taxon>
        <taxon>Chaetothyriales incertae sedis</taxon>
        <taxon>Neophaeococcomyces</taxon>
    </lineage>
</organism>
<keyword evidence="2" id="KW-1185">Reference proteome</keyword>
<name>A0ACC3AF92_9EURO</name>
<dbReference type="EMBL" id="JAPDRQ010000029">
    <property type="protein sequence ID" value="KAJ9660662.1"/>
    <property type="molecule type" value="Genomic_DNA"/>
</dbReference>
<evidence type="ECO:0000313" key="1">
    <source>
        <dbReference type="EMBL" id="KAJ9660662.1"/>
    </source>
</evidence>
<reference evidence="1" key="1">
    <citation type="submission" date="2022-10" db="EMBL/GenBank/DDBJ databases">
        <title>Culturing micro-colonial fungi from biological soil crusts in the Mojave desert and describing Neophaeococcomyces mojavensis, and introducing the new genera and species Taxawa tesnikishii.</title>
        <authorList>
            <person name="Kurbessoian T."/>
            <person name="Stajich J.E."/>
        </authorList>
    </citation>
    <scope>NUCLEOTIDE SEQUENCE</scope>
    <source>
        <strain evidence="1">JES_112</strain>
    </source>
</reference>